<feature type="domain" description="C2H2-type" evidence="13">
    <location>
        <begin position="282"/>
        <end position="309"/>
    </location>
</feature>
<dbReference type="SMART" id="SM00349">
    <property type="entry name" value="KRAB"/>
    <property type="match status" value="1"/>
</dbReference>
<keyword evidence="10" id="KW-0539">Nucleus</keyword>
<evidence type="ECO:0000259" key="13">
    <source>
        <dbReference type="PROSITE" id="PS50157"/>
    </source>
</evidence>
<feature type="domain" description="C2H2-type" evidence="13">
    <location>
        <begin position="198"/>
        <end position="225"/>
    </location>
</feature>
<dbReference type="SUPFAM" id="SSF57667">
    <property type="entry name" value="beta-beta-alpha zinc fingers"/>
    <property type="match status" value="6"/>
</dbReference>
<feature type="domain" description="C2H2-type" evidence="13">
    <location>
        <begin position="170"/>
        <end position="197"/>
    </location>
</feature>
<evidence type="ECO:0000259" key="14">
    <source>
        <dbReference type="PROSITE" id="PS50805"/>
    </source>
</evidence>
<dbReference type="PROSITE" id="PS00028">
    <property type="entry name" value="ZINC_FINGER_C2H2_1"/>
    <property type="match status" value="10"/>
</dbReference>
<evidence type="ECO:0000256" key="9">
    <source>
        <dbReference type="ARBA" id="ARBA00023163"/>
    </source>
</evidence>
<evidence type="ECO:0000256" key="11">
    <source>
        <dbReference type="PROSITE-ProRule" id="PRU00042"/>
    </source>
</evidence>
<name>A0A6P3V953_OCTDE</name>
<evidence type="ECO:0000256" key="10">
    <source>
        <dbReference type="ARBA" id="ARBA00023242"/>
    </source>
</evidence>
<dbReference type="Gene3D" id="3.30.160.60">
    <property type="entry name" value="Classic Zinc Finger"/>
    <property type="match status" value="11"/>
</dbReference>
<feature type="domain" description="KRAB" evidence="14">
    <location>
        <begin position="7"/>
        <end position="95"/>
    </location>
</feature>
<evidence type="ECO:0000313" key="16">
    <source>
        <dbReference type="RefSeq" id="XP_012368839.2"/>
    </source>
</evidence>
<dbReference type="CDD" id="cd07765">
    <property type="entry name" value="KRAB_A-box"/>
    <property type="match status" value="1"/>
</dbReference>
<dbReference type="FunFam" id="3.30.160.60:FF:000358">
    <property type="entry name" value="zinc finger protein 24"/>
    <property type="match status" value="1"/>
</dbReference>
<evidence type="ECO:0000256" key="1">
    <source>
        <dbReference type="ARBA" id="ARBA00004123"/>
    </source>
</evidence>
<feature type="domain" description="C2H2-type" evidence="13">
    <location>
        <begin position="226"/>
        <end position="253"/>
    </location>
</feature>
<keyword evidence="6" id="KW-0862">Zinc</keyword>
<dbReference type="GO" id="GO:0006357">
    <property type="term" value="P:regulation of transcription by RNA polymerase II"/>
    <property type="evidence" value="ECO:0007669"/>
    <property type="project" value="TreeGrafter"/>
</dbReference>
<dbReference type="GO" id="GO:0000978">
    <property type="term" value="F:RNA polymerase II cis-regulatory region sequence-specific DNA binding"/>
    <property type="evidence" value="ECO:0007669"/>
    <property type="project" value="TreeGrafter"/>
</dbReference>
<dbReference type="Pfam" id="PF00096">
    <property type="entry name" value="zf-C2H2"/>
    <property type="match status" value="8"/>
</dbReference>
<evidence type="ECO:0000256" key="4">
    <source>
        <dbReference type="ARBA" id="ARBA00022737"/>
    </source>
</evidence>
<dbReference type="PROSITE" id="PS50805">
    <property type="entry name" value="KRAB"/>
    <property type="match status" value="1"/>
</dbReference>
<feature type="compositionally biased region" description="Polar residues" evidence="12">
    <location>
        <begin position="580"/>
        <end position="590"/>
    </location>
</feature>
<protein>
    <submittedName>
        <fullName evidence="16">Zinc finger protein 883-like</fullName>
    </submittedName>
</protein>
<feature type="domain" description="C2H2-type" evidence="13">
    <location>
        <begin position="338"/>
        <end position="365"/>
    </location>
</feature>
<dbReference type="InterPro" id="IPR013087">
    <property type="entry name" value="Znf_C2H2_type"/>
</dbReference>
<comment type="similarity">
    <text evidence="2">Belongs to the krueppel C2H2-type zinc-finger protein family.</text>
</comment>
<dbReference type="GO" id="GO:0008270">
    <property type="term" value="F:zinc ion binding"/>
    <property type="evidence" value="ECO:0007669"/>
    <property type="project" value="UniProtKB-KW"/>
</dbReference>
<dbReference type="Gene3D" id="6.10.140.140">
    <property type="match status" value="1"/>
</dbReference>
<dbReference type="RefSeq" id="XP_012368839.2">
    <property type="nucleotide sequence ID" value="XM_012513385.2"/>
</dbReference>
<feature type="domain" description="C2H2-type" evidence="13">
    <location>
        <begin position="422"/>
        <end position="449"/>
    </location>
</feature>
<dbReference type="SUPFAM" id="SSF109640">
    <property type="entry name" value="KRAB domain (Kruppel-associated box)"/>
    <property type="match status" value="1"/>
</dbReference>
<dbReference type="InterPro" id="IPR050589">
    <property type="entry name" value="Ikaros_C2H2-ZF"/>
</dbReference>
<feature type="domain" description="C2H2-type" evidence="13">
    <location>
        <begin position="254"/>
        <end position="281"/>
    </location>
</feature>
<evidence type="ECO:0000256" key="8">
    <source>
        <dbReference type="ARBA" id="ARBA00023125"/>
    </source>
</evidence>
<dbReference type="FunFam" id="3.30.160.60:FF:000145">
    <property type="entry name" value="Zinc finger protein 574"/>
    <property type="match status" value="1"/>
</dbReference>
<dbReference type="FunFam" id="3.30.160.60:FF:002343">
    <property type="entry name" value="Zinc finger protein 33A"/>
    <property type="match status" value="2"/>
</dbReference>
<dbReference type="FunFam" id="3.30.160.60:FF:001498">
    <property type="entry name" value="Zinc finger protein 404"/>
    <property type="match status" value="2"/>
</dbReference>
<keyword evidence="3" id="KW-0479">Metal-binding</keyword>
<dbReference type="GO" id="GO:0005634">
    <property type="term" value="C:nucleus"/>
    <property type="evidence" value="ECO:0007669"/>
    <property type="project" value="UniProtKB-SubCell"/>
</dbReference>
<dbReference type="FunFam" id="3.30.160.60:FF:000608">
    <property type="entry name" value="zinc finger protein 286A isoform X1"/>
    <property type="match status" value="1"/>
</dbReference>
<evidence type="ECO:0000256" key="3">
    <source>
        <dbReference type="ARBA" id="ARBA00022723"/>
    </source>
</evidence>
<feature type="domain" description="C2H2-type" evidence="13">
    <location>
        <begin position="450"/>
        <end position="477"/>
    </location>
</feature>
<dbReference type="PANTHER" id="PTHR24404">
    <property type="entry name" value="ZINC FINGER PROTEIN"/>
    <property type="match status" value="1"/>
</dbReference>
<keyword evidence="7" id="KW-0805">Transcription regulation</keyword>
<organism evidence="15 16">
    <name type="scientific">Octodon degus</name>
    <name type="common">Degu</name>
    <name type="synonym">Sciurus degus</name>
    <dbReference type="NCBI Taxonomy" id="10160"/>
    <lineage>
        <taxon>Eukaryota</taxon>
        <taxon>Metazoa</taxon>
        <taxon>Chordata</taxon>
        <taxon>Craniata</taxon>
        <taxon>Vertebrata</taxon>
        <taxon>Euteleostomi</taxon>
        <taxon>Mammalia</taxon>
        <taxon>Eutheria</taxon>
        <taxon>Euarchontoglires</taxon>
        <taxon>Glires</taxon>
        <taxon>Rodentia</taxon>
        <taxon>Hystricomorpha</taxon>
        <taxon>Octodontidae</taxon>
        <taxon>Octodon</taxon>
    </lineage>
</organism>
<keyword evidence="8" id="KW-0238">DNA-binding</keyword>
<proteinExistence type="inferred from homology"/>
<dbReference type="InParanoid" id="A0A6P3V953"/>
<evidence type="ECO:0000256" key="6">
    <source>
        <dbReference type="ARBA" id="ARBA00022833"/>
    </source>
</evidence>
<evidence type="ECO:0000256" key="7">
    <source>
        <dbReference type="ARBA" id="ARBA00023015"/>
    </source>
</evidence>
<feature type="domain" description="C2H2-type" evidence="13">
    <location>
        <begin position="394"/>
        <end position="421"/>
    </location>
</feature>
<evidence type="ECO:0000256" key="5">
    <source>
        <dbReference type="ARBA" id="ARBA00022771"/>
    </source>
</evidence>
<dbReference type="FunFam" id="3.30.160.60:FF:000290">
    <property type="entry name" value="Zinc finger protein 697 isoform X1"/>
    <property type="match status" value="1"/>
</dbReference>
<dbReference type="FunFam" id="3.30.160.60:FF:000953">
    <property type="entry name" value="Zinc finger protein 691"/>
    <property type="match status" value="1"/>
</dbReference>
<dbReference type="FunFam" id="3.30.160.60:FF:000557">
    <property type="entry name" value="zinc finger and SCAN domain-containing protein 29"/>
    <property type="match status" value="1"/>
</dbReference>
<dbReference type="Pfam" id="PF12874">
    <property type="entry name" value="zf-met"/>
    <property type="match status" value="1"/>
</dbReference>
<keyword evidence="9" id="KW-0804">Transcription</keyword>
<dbReference type="InterPro" id="IPR036236">
    <property type="entry name" value="Znf_C2H2_sf"/>
</dbReference>
<dbReference type="AlphaFoldDB" id="A0A6P3V953"/>
<dbReference type="FunFam" id="3.30.160.60:FF:000564">
    <property type="entry name" value="zinc finger protein 699"/>
    <property type="match status" value="1"/>
</dbReference>
<dbReference type="Pfam" id="PF01352">
    <property type="entry name" value="KRAB"/>
    <property type="match status" value="1"/>
</dbReference>
<dbReference type="SMART" id="SM00355">
    <property type="entry name" value="ZnF_C2H2"/>
    <property type="match status" value="11"/>
</dbReference>
<feature type="domain" description="C2H2-type" evidence="13">
    <location>
        <begin position="366"/>
        <end position="393"/>
    </location>
</feature>
<keyword evidence="15" id="KW-1185">Reference proteome</keyword>
<evidence type="ECO:0000256" key="2">
    <source>
        <dbReference type="ARBA" id="ARBA00006991"/>
    </source>
</evidence>
<feature type="domain" description="C2H2-type" evidence="13">
    <location>
        <begin position="310"/>
        <end position="337"/>
    </location>
</feature>
<feature type="region of interest" description="Disordered" evidence="12">
    <location>
        <begin position="548"/>
        <end position="598"/>
    </location>
</feature>
<dbReference type="PANTHER" id="PTHR24404:SF106">
    <property type="entry name" value="C2H2-TYPE DOMAIN-CONTAINING PROTEIN"/>
    <property type="match status" value="1"/>
</dbReference>
<dbReference type="InterPro" id="IPR001909">
    <property type="entry name" value="KRAB"/>
</dbReference>
<evidence type="ECO:0000313" key="15">
    <source>
        <dbReference type="Proteomes" id="UP000515203"/>
    </source>
</evidence>
<dbReference type="OrthoDB" id="1095242at2759"/>
<accession>A0A6P3V953</accession>
<gene>
    <name evidence="16" type="primary">LOC101567363</name>
</gene>
<dbReference type="GO" id="GO:0003700">
    <property type="term" value="F:DNA-binding transcription factor activity"/>
    <property type="evidence" value="ECO:0007669"/>
    <property type="project" value="TreeGrafter"/>
</dbReference>
<dbReference type="InterPro" id="IPR036051">
    <property type="entry name" value="KRAB_dom_sf"/>
</dbReference>
<dbReference type="PROSITE" id="PS50157">
    <property type="entry name" value="ZINC_FINGER_C2H2_2"/>
    <property type="match status" value="11"/>
</dbReference>
<keyword evidence="5 11" id="KW-0863">Zinc-finger</keyword>
<comment type="subcellular location">
    <subcellularLocation>
        <location evidence="1">Nucleus</location>
    </subcellularLocation>
</comment>
<dbReference type="Proteomes" id="UP000515203">
    <property type="component" value="Unplaced"/>
</dbReference>
<sequence length="598" mass="69199">MSLKESITIEDVAITFTPEEWAMLDTAQKTLYRAVMLETISTLESAGCKCGKSGFLFHMDDTEILQMEKHTAFPTNQNPEETNSHDEEGQMTTEHMKKKKRIIKLRQENTQSEETDLEGNLCRQIFKDQCEFRRHQTAESGNEFCVWGTKFNQSSKFYRDENKLTTEALYKCHQCGKMYKNLSSLKNHVRLHTGQNPYECVVCRKAFTKQSDLRRHERTHTGEKPYECNICQKSFTCSKTLKIHKRTHTGEKPYECNMCQKTFVCNKTLKIHERTHTGEKPYECNVCGKAFTQSNNLIRHERIHTSMKPYEYIVCQKAFTRPCSLKIHKRTHTGEKPYECHLCGKVFAQLSYLTMHKRTHTGEKPFECNMCQKTFANSKTLKVHKRTHTREKPYKCNVCGKSFTESYNLKNHKRTHTGEKPYECHLCGKAVIQSSALLYHKRTHTGEKPYKCNVCQKAFIKSNAFKIHDRTHTGEKPHKCRLYHGQVGSLLFRNADPETSPRGLIQHQAPSCLYYTIEKRAGEFLVALICLRQCLYACHPVQEDKNTKTLGSQAAWPGDRQEISHQRPKSCPRARPGGSLNFSGSLSIPQGESRPPWR</sequence>
<dbReference type="GeneID" id="101567363"/>
<keyword evidence="4" id="KW-0677">Repeat</keyword>
<evidence type="ECO:0000256" key="12">
    <source>
        <dbReference type="SAM" id="MobiDB-lite"/>
    </source>
</evidence>
<reference evidence="16" key="1">
    <citation type="submission" date="2025-08" db="UniProtKB">
        <authorList>
            <consortium name="RefSeq"/>
        </authorList>
    </citation>
    <scope>IDENTIFICATION</scope>
</reference>